<dbReference type="SUPFAM" id="SSF50965">
    <property type="entry name" value="Galactose oxidase, central domain"/>
    <property type="match status" value="1"/>
</dbReference>
<dbReference type="AlphaFoldDB" id="A0A5C6ABK1"/>
<evidence type="ECO:0000313" key="2">
    <source>
        <dbReference type="EMBL" id="TWT96969.1"/>
    </source>
</evidence>
<accession>A0A5C6ABK1</accession>
<dbReference type="InterPro" id="IPR028994">
    <property type="entry name" value="Integrin_alpha_N"/>
</dbReference>
<dbReference type="EMBL" id="SJPR01000003">
    <property type="protein sequence ID" value="TWT96969.1"/>
    <property type="molecule type" value="Genomic_DNA"/>
</dbReference>
<dbReference type="Proteomes" id="UP000317421">
    <property type="component" value="Unassembled WGS sequence"/>
</dbReference>
<keyword evidence="1" id="KW-0732">Signal</keyword>
<sequence length="427" mass="42351">MSRTAVSALLAGLMVLFTGLMVLAQAGLATAAPMNFYFVGPELYPDSYSVGGNFGATVDTDGATAIVGSRAGGAGLGSGSAFLYDAASASSLYKLAPDDGLAGDRFGDAVAVAGAYALVGANGSLVGNGAGSAYVFDVATGVQSWKLTADDGASGDSFGDAVDLAGSLALVGAPLSDAMGINSGAAYVFDVTTGTQSQKLVADDIGDFSQFGYSVSLDGTTALIGSRIDDGDPLGTGAAYLFNATTGDQLQKLTPPVATTGDRFGEAVALEAGMALVGAARGGGGPGAAYLYDAATGGLLQEFVPSDGAFGFNFGVSVALWDDIALIGASGAIVDGVVTGAVYAFDTASGQELGRFVDAFGAAGDNLGVAVAYQGGKAAFGTSFYSFYELRAGTAFLLEIGEIPEPSSALLMLTLVVGTTMRTARHG</sequence>
<proteinExistence type="predicted"/>
<comment type="caution">
    <text evidence="2">The sequence shown here is derived from an EMBL/GenBank/DDBJ whole genome shotgun (WGS) entry which is preliminary data.</text>
</comment>
<dbReference type="PANTHER" id="PTHR36220:SF1">
    <property type="entry name" value="GAMMA TUBULIN COMPLEX COMPONENT C-TERMINAL DOMAIN-CONTAINING PROTEIN"/>
    <property type="match status" value="1"/>
</dbReference>
<dbReference type="PANTHER" id="PTHR36220">
    <property type="entry name" value="UNNAMED PRODUCT"/>
    <property type="match status" value="1"/>
</dbReference>
<dbReference type="InterPro" id="IPR011043">
    <property type="entry name" value="Gal_Oxase/kelch_b-propeller"/>
</dbReference>
<evidence type="ECO:0000256" key="1">
    <source>
        <dbReference type="ARBA" id="ARBA00022729"/>
    </source>
</evidence>
<evidence type="ECO:0000313" key="3">
    <source>
        <dbReference type="Proteomes" id="UP000317421"/>
    </source>
</evidence>
<protein>
    <recommendedName>
        <fullName evidence="4">PEP-CTERM protein-sorting domain-containing protein</fullName>
    </recommendedName>
</protein>
<name>A0A5C6ABK1_9BACT</name>
<dbReference type="OrthoDB" id="291134at2"/>
<dbReference type="Gene3D" id="2.140.10.10">
    <property type="entry name" value="Quinoprotein alcohol dehydrogenase-like superfamily"/>
    <property type="match status" value="1"/>
</dbReference>
<organism evidence="2 3">
    <name type="scientific">Botrimarina colliarenosi</name>
    <dbReference type="NCBI Taxonomy" id="2528001"/>
    <lineage>
        <taxon>Bacteria</taxon>
        <taxon>Pseudomonadati</taxon>
        <taxon>Planctomycetota</taxon>
        <taxon>Planctomycetia</taxon>
        <taxon>Pirellulales</taxon>
        <taxon>Lacipirellulaceae</taxon>
        <taxon>Botrimarina</taxon>
    </lineage>
</organism>
<gene>
    <name evidence="2" type="ORF">Pla108_27460</name>
</gene>
<dbReference type="Gene3D" id="2.130.10.130">
    <property type="entry name" value="Integrin alpha, N-terminal"/>
    <property type="match status" value="1"/>
</dbReference>
<reference evidence="2 3" key="1">
    <citation type="submission" date="2019-02" db="EMBL/GenBank/DDBJ databases">
        <title>Deep-cultivation of Planctomycetes and their phenomic and genomic characterization uncovers novel biology.</title>
        <authorList>
            <person name="Wiegand S."/>
            <person name="Jogler M."/>
            <person name="Boedeker C."/>
            <person name="Pinto D."/>
            <person name="Vollmers J."/>
            <person name="Rivas-Marin E."/>
            <person name="Kohn T."/>
            <person name="Peeters S.H."/>
            <person name="Heuer A."/>
            <person name="Rast P."/>
            <person name="Oberbeckmann S."/>
            <person name="Bunk B."/>
            <person name="Jeske O."/>
            <person name="Meyerdierks A."/>
            <person name="Storesund J.E."/>
            <person name="Kallscheuer N."/>
            <person name="Luecker S."/>
            <person name="Lage O.M."/>
            <person name="Pohl T."/>
            <person name="Merkel B.J."/>
            <person name="Hornburger P."/>
            <person name="Mueller R.-W."/>
            <person name="Bruemmer F."/>
            <person name="Labrenz M."/>
            <person name="Spormann A.M."/>
            <person name="Op Den Camp H."/>
            <person name="Overmann J."/>
            <person name="Amann R."/>
            <person name="Jetten M.S.M."/>
            <person name="Mascher T."/>
            <person name="Medema M.H."/>
            <person name="Devos D.P."/>
            <person name="Kaster A.-K."/>
            <person name="Ovreas L."/>
            <person name="Rohde M."/>
            <person name="Galperin M.Y."/>
            <person name="Jogler C."/>
        </authorList>
    </citation>
    <scope>NUCLEOTIDE SEQUENCE [LARGE SCALE GENOMIC DNA]</scope>
    <source>
        <strain evidence="2 3">Pla108</strain>
    </source>
</reference>
<dbReference type="InterPro" id="IPR013517">
    <property type="entry name" value="FG-GAP"/>
</dbReference>
<keyword evidence="3" id="KW-1185">Reference proteome</keyword>
<evidence type="ECO:0008006" key="4">
    <source>
        <dbReference type="Google" id="ProtNLM"/>
    </source>
</evidence>
<dbReference type="RefSeq" id="WP_146445467.1">
    <property type="nucleotide sequence ID" value="NZ_SJPR01000003.1"/>
</dbReference>
<dbReference type="Pfam" id="PF14312">
    <property type="entry name" value="FG-GAP_2"/>
    <property type="match status" value="5"/>
</dbReference>